<dbReference type="KEGG" id="llh:I41_43410"/>
<keyword evidence="2" id="KW-1185">Reference proteome</keyword>
<dbReference type="EMBL" id="CP036339">
    <property type="protein sequence ID" value="QDT75132.1"/>
    <property type="molecule type" value="Genomic_DNA"/>
</dbReference>
<evidence type="ECO:0000313" key="1">
    <source>
        <dbReference type="EMBL" id="QDT75132.1"/>
    </source>
</evidence>
<sequence length="83" mass="9434">MSAAESYNSSMKRLPPRLRCEVCGNIATVLADNLRVWNEICALPAGHPRRAEGVWMDTECPNCGINRQVIYPPDKEENREIIY</sequence>
<evidence type="ECO:0000313" key="2">
    <source>
        <dbReference type="Proteomes" id="UP000317909"/>
    </source>
</evidence>
<dbReference type="Proteomes" id="UP000317909">
    <property type="component" value="Chromosome"/>
</dbReference>
<reference evidence="1 2" key="1">
    <citation type="submission" date="2019-02" db="EMBL/GenBank/DDBJ databases">
        <title>Deep-cultivation of Planctomycetes and their phenomic and genomic characterization uncovers novel biology.</title>
        <authorList>
            <person name="Wiegand S."/>
            <person name="Jogler M."/>
            <person name="Boedeker C."/>
            <person name="Pinto D."/>
            <person name="Vollmers J."/>
            <person name="Rivas-Marin E."/>
            <person name="Kohn T."/>
            <person name="Peeters S.H."/>
            <person name="Heuer A."/>
            <person name="Rast P."/>
            <person name="Oberbeckmann S."/>
            <person name="Bunk B."/>
            <person name="Jeske O."/>
            <person name="Meyerdierks A."/>
            <person name="Storesund J.E."/>
            <person name="Kallscheuer N."/>
            <person name="Luecker S."/>
            <person name="Lage O.M."/>
            <person name="Pohl T."/>
            <person name="Merkel B.J."/>
            <person name="Hornburger P."/>
            <person name="Mueller R.-W."/>
            <person name="Bruemmer F."/>
            <person name="Labrenz M."/>
            <person name="Spormann A.M."/>
            <person name="Op den Camp H."/>
            <person name="Overmann J."/>
            <person name="Amann R."/>
            <person name="Jetten M.S.M."/>
            <person name="Mascher T."/>
            <person name="Medema M.H."/>
            <person name="Devos D.P."/>
            <person name="Kaster A.-K."/>
            <person name="Ovreas L."/>
            <person name="Rohde M."/>
            <person name="Galperin M.Y."/>
            <person name="Jogler C."/>
        </authorList>
    </citation>
    <scope>NUCLEOTIDE SEQUENCE [LARGE SCALE GENOMIC DNA]</scope>
    <source>
        <strain evidence="1 2">I41</strain>
    </source>
</reference>
<organism evidence="1 2">
    <name type="scientific">Lacipirellula limnantheis</name>
    <dbReference type="NCBI Taxonomy" id="2528024"/>
    <lineage>
        <taxon>Bacteria</taxon>
        <taxon>Pseudomonadati</taxon>
        <taxon>Planctomycetota</taxon>
        <taxon>Planctomycetia</taxon>
        <taxon>Pirellulales</taxon>
        <taxon>Lacipirellulaceae</taxon>
        <taxon>Lacipirellula</taxon>
    </lineage>
</organism>
<dbReference type="AlphaFoldDB" id="A0A517U3C6"/>
<protein>
    <submittedName>
        <fullName evidence="1">Uncharacterized protein</fullName>
    </submittedName>
</protein>
<proteinExistence type="predicted"/>
<accession>A0A517U3C6</accession>
<gene>
    <name evidence="1" type="ORF">I41_43410</name>
</gene>
<name>A0A517U3C6_9BACT</name>